<dbReference type="SUPFAM" id="SSF53187">
    <property type="entry name" value="Zn-dependent exopeptidases"/>
    <property type="match status" value="1"/>
</dbReference>
<dbReference type="PANTHER" id="PTHR12147:SF26">
    <property type="entry name" value="PEPTIDASE M28 DOMAIN-CONTAINING PROTEIN"/>
    <property type="match status" value="1"/>
</dbReference>
<evidence type="ECO:0000313" key="3">
    <source>
        <dbReference type="EMBL" id="WZN46972.1"/>
    </source>
</evidence>
<feature type="chain" id="PRO_5045624700" evidence="1">
    <location>
        <begin position="21"/>
        <end position="323"/>
    </location>
</feature>
<dbReference type="PANTHER" id="PTHR12147">
    <property type="entry name" value="METALLOPEPTIDASE M28 FAMILY MEMBER"/>
    <property type="match status" value="1"/>
</dbReference>
<feature type="domain" description="Peptidase M28" evidence="2">
    <location>
        <begin position="103"/>
        <end position="303"/>
    </location>
</feature>
<evidence type="ECO:0000256" key="1">
    <source>
        <dbReference type="SAM" id="SignalP"/>
    </source>
</evidence>
<dbReference type="EMBL" id="CP150096">
    <property type="protein sequence ID" value="WZN46972.1"/>
    <property type="molecule type" value="Genomic_DNA"/>
</dbReference>
<gene>
    <name evidence="3" type="ORF">WJU22_02090</name>
</gene>
<dbReference type="InterPro" id="IPR045175">
    <property type="entry name" value="M28_fam"/>
</dbReference>
<feature type="signal peptide" evidence="1">
    <location>
        <begin position="1"/>
        <end position="20"/>
    </location>
</feature>
<dbReference type="InterPro" id="IPR007484">
    <property type="entry name" value="Peptidase_M28"/>
</dbReference>
<proteinExistence type="predicted"/>
<evidence type="ECO:0000259" key="2">
    <source>
        <dbReference type="Pfam" id="PF04389"/>
    </source>
</evidence>
<evidence type="ECO:0000313" key="4">
    <source>
        <dbReference type="Proteomes" id="UP001449657"/>
    </source>
</evidence>
<reference evidence="3 4" key="1">
    <citation type="submission" date="2024-03" db="EMBL/GenBank/DDBJ databases">
        <title>Chitinophaga caseinilytica sp. nov., a casein hydrolysing bacterium isolated from forest soil.</title>
        <authorList>
            <person name="Lee D.S."/>
            <person name="Han D.M."/>
            <person name="Baek J.H."/>
            <person name="Choi D.G."/>
            <person name="Jeon J.H."/>
            <person name="Jeon C.O."/>
        </authorList>
    </citation>
    <scope>NUCLEOTIDE SEQUENCE [LARGE SCALE GENOMIC DNA]</scope>
    <source>
        <strain evidence="3 4">KACC 19118</strain>
    </source>
</reference>
<keyword evidence="4" id="KW-1185">Reference proteome</keyword>
<protein>
    <submittedName>
        <fullName evidence="3">M20/M25/M40 family metallo-hydrolase</fullName>
    </submittedName>
</protein>
<organism evidence="3 4">
    <name type="scientific">Chitinophaga caseinilytica</name>
    <dbReference type="NCBI Taxonomy" id="2267521"/>
    <lineage>
        <taxon>Bacteria</taxon>
        <taxon>Pseudomonadati</taxon>
        <taxon>Bacteroidota</taxon>
        <taxon>Chitinophagia</taxon>
        <taxon>Chitinophagales</taxon>
        <taxon>Chitinophagaceae</taxon>
        <taxon>Chitinophaga</taxon>
    </lineage>
</organism>
<sequence length="323" mass="35212">MTRKLIAAAALLTISLGAVAQQTDVNEVRRIISTLAADDMMGRGTFTPGIEKASVFIEAEFEKAGLEKLPGATSYRQPFAMKGRSIYPADSLELVPGAKALHNVVGLIRGASKPNEFVIFSGHYDHIGILKSETQDTIANGADDDASGITAVILLARHFKQHPPERTVIFACFTAEEIGGFGSRYFSREVHPDSVVAMFNIEMIGKESKFGRNSAFITGFERSDFGQILQRNLEGSAFKFHPDPYPEQQLFYRSDNAMLAKLGVPAHTISTTQIDKDKLYHSVDDEVESLDLQNIADIIDAIAVSSGTIVSGKDTPTRVAKED</sequence>
<dbReference type="Pfam" id="PF04389">
    <property type="entry name" value="Peptidase_M28"/>
    <property type="match status" value="1"/>
</dbReference>
<dbReference type="Gene3D" id="3.40.630.10">
    <property type="entry name" value="Zn peptidases"/>
    <property type="match status" value="1"/>
</dbReference>
<dbReference type="Proteomes" id="UP001449657">
    <property type="component" value="Chromosome"/>
</dbReference>
<dbReference type="RefSeq" id="WP_341841641.1">
    <property type="nucleotide sequence ID" value="NZ_CP149792.1"/>
</dbReference>
<name>A0ABZ2Z6N7_9BACT</name>
<accession>A0ABZ2Z6N7</accession>
<keyword evidence="1" id="KW-0732">Signal</keyword>